<accession>A0ABQ5RNN5</accession>
<gene>
    <name evidence="1" type="ORF">VaNZ11_001007</name>
</gene>
<protein>
    <submittedName>
        <fullName evidence="1">Uncharacterized protein</fullName>
    </submittedName>
</protein>
<feature type="non-terminal residue" evidence="1">
    <location>
        <position position="125"/>
    </location>
</feature>
<dbReference type="EMBL" id="BSDZ01000004">
    <property type="protein sequence ID" value="GLI59176.1"/>
    <property type="molecule type" value="Genomic_DNA"/>
</dbReference>
<keyword evidence="2" id="KW-1185">Reference proteome</keyword>
<evidence type="ECO:0000313" key="1">
    <source>
        <dbReference type="EMBL" id="GLI59176.1"/>
    </source>
</evidence>
<name>A0ABQ5RNN5_9CHLO</name>
<organism evidence="1 2">
    <name type="scientific">Volvox africanus</name>
    <dbReference type="NCBI Taxonomy" id="51714"/>
    <lineage>
        <taxon>Eukaryota</taxon>
        <taxon>Viridiplantae</taxon>
        <taxon>Chlorophyta</taxon>
        <taxon>core chlorophytes</taxon>
        <taxon>Chlorophyceae</taxon>
        <taxon>CS clade</taxon>
        <taxon>Chlamydomonadales</taxon>
        <taxon>Volvocaceae</taxon>
        <taxon>Volvox</taxon>
    </lineage>
</organism>
<evidence type="ECO:0000313" key="2">
    <source>
        <dbReference type="Proteomes" id="UP001165090"/>
    </source>
</evidence>
<sequence length="125" mass="13150">MSGREDSSFLGTASQPDAGLAARTTFAEPYTVGTRVMQDPIVLQTPAHLIVPLSTAATTSEGAGVQRAPVTPVAQDPVGVPEVMKLSIPVPKLNILVDKKVKSTGCSVADKVCAYVRDVRKYLQA</sequence>
<proteinExistence type="predicted"/>
<dbReference type="Proteomes" id="UP001165090">
    <property type="component" value="Unassembled WGS sequence"/>
</dbReference>
<comment type="caution">
    <text evidence="1">The sequence shown here is derived from an EMBL/GenBank/DDBJ whole genome shotgun (WGS) entry which is preliminary data.</text>
</comment>
<reference evidence="1 2" key="1">
    <citation type="journal article" date="2023" name="IScience">
        <title>Expanded male sex-determining region conserved during the evolution of homothallism in the green alga Volvox.</title>
        <authorList>
            <person name="Yamamoto K."/>
            <person name="Matsuzaki R."/>
            <person name="Mahakham W."/>
            <person name="Heman W."/>
            <person name="Sekimoto H."/>
            <person name="Kawachi M."/>
            <person name="Minakuchi Y."/>
            <person name="Toyoda A."/>
            <person name="Nozaki H."/>
        </authorList>
    </citation>
    <scope>NUCLEOTIDE SEQUENCE [LARGE SCALE GENOMIC DNA]</scope>
    <source>
        <strain evidence="1 2">NIES-4468</strain>
    </source>
</reference>